<dbReference type="eggNOG" id="COG0412">
    <property type="taxonomic scope" value="Bacteria"/>
</dbReference>
<dbReference type="RefSeq" id="WP_042453745.1">
    <property type="nucleotide sequence ID" value="NZ_BBPN01000030.1"/>
</dbReference>
<name>A0A1H7JYJ8_STRJI</name>
<keyword evidence="2" id="KW-1185">Reference proteome</keyword>
<dbReference type="OrthoDB" id="3366509at2"/>
<organism evidence="1 2">
    <name type="scientific">Streptacidiphilus jiangxiensis</name>
    <dbReference type="NCBI Taxonomy" id="235985"/>
    <lineage>
        <taxon>Bacteria</taxon>
        <taxon>Bacillati</taxon>
        <taxon>Actinomycetota</taxon>
        <taxon>Actinomycetes</taxon>
        <taxon>Kitasatosporales</taxon>
        <taxon>Streptomycetaceae</taxon>
        <taxon>Streptacidiphilus</taxon>
    </lineage>
</organism>
<protein>
    <recommendedName>
        <fullName evidence="3">Alpha/beta hydrolase family protein</fullName>
    </recommendedName>
</protein>
<sequence>MDKRQKRQPELSAREGSGPVEGVVLVLPGGTIKGYRPPLRVAAWALKPLVQRLTVDGDGIAVHQLRYRFRGWNGEEACTLADTEWALAQLRARYGDVPVCLVGNSLGGRAAFRAAGHSSVVGVAGVAPWLPPGDPVGQLAGRRVLIVHGDRDRSGASAADSLAYAERAREVVPVCRLEVAGANHYLLSRAADFWSVTAEFVLDTLAGREPAPLLAEALADPDGLRTPVPIGYPGRR</sequence>
<dbReference type="Gene3D" id="3.40.50.1820">
    <property type="entry name" value="alpha/beta hydrolase"/>
    <property type="match status" value="1"/>
</dbReference>
<evidence type="ECO:0000313" key="1">
    <source>
        <dbReference type="EMBL" id="SEK79210.1"/>
    </source>
</evidence>
<evidence type="ECO:0008006" key="3">
    <source>
        <dbReference type="Google" id="ProtNLM"/>
    </source>
</evidence>
<dbReference type="InterPro" id="IPR029058">
    <property type="entry name" value="AB_hydrolase_fold"/>
</dbReference>
<dbReference type="Proteomes" id="UP000183015">
    <property type="component" value="Unassembled WGS sequence"/>
</dbReference>
<proteinExistence type="predicted"/>
<dbReference type="EMBL" id="FOAZ01000003">
    <property type="protein sequence ID" value="SEK79210.1"/>
    <property type="molecule type" value="Genomic_DNA"/>
</dbReference>
<gene>
    <name evidence="1" type="ORF">SAMN05414137_103505</name>
</gene>
<reference evidence="2" key="1">
    <citation type="submission" date="2016-10" db="EMBL/GenBank/DDBJ databases">
        <authorList>
            <person name="Varghese N."/>
        </authorList>
    </citation>
    <scope>NUCLEOTIDE SEQUENCE [LARGE SCALE GENOMIC DNA]</scope>
    <source>
        <strain evidence="2">DSM 45096 / BCRC 16803 / CGMCC 4.1857 / CIP 109030 / JCM 12277 / KCTC 19219 / NBRC 100920 / 33214</strain>
    </source>
</reference>
<dbReference type="STRING" id="235985.SAMN05414137_103505"/>
<accession>A0A1H7JYJ8</accession>
<evidence type="ECO:0000313" key="2">
    <source>
        <dbReference type="Proteomes" id="UP000183015"/>
    </source>
</evidence>
<dbReference type="SUPFAM" id="SSF53474">
    <property type="entry name" value="alpha/beta-Hydrolases"/>
    <property type="match status" value="1"/>
</dbReference>
<dbReference type="AlphaFoldDB" id="A0A1H7JYJ8"/>